<comment type="caution">
    <text evidence="1">The sequence shown here is derived from an EMBL/GenBank/DDBJ whole genome shotgun (WGS) entry which is preliminary data.</text>
</comment>
<organism evidence="1 2">
    <name type="scientific">Dissostichus eleginoides</name>
    <name type="common">Patagonian toothfish</name>
    <name type="synonym">Dissostichus amissus</name>
    <dbReference type="NCBI Taxonomy" id="100907"/>
    <lineage>
        <taxon>Eukaryota</taxon>
        <taxon>Metazoa</taxon>
        <taxon>Chordata</taxon>
        <taxon>Craniata</taxon>
        <taxon>Vertebrata</taxon>
        <taxon>Euteleostomi</taxon>
        <taxon>Actinopterygii</taxon>
        <taxon>Neopterygii</taxon>
        <taxon>Teleostei</taxon>
        <taxon>Neoteleostei</taxon>
        <taxon>Acanthomorphata</taxon>
        <taxon>Eupercaria</taxon>
        <taxon>Perciformes</taxon>
        <taxon>Notothenioidei</taxon>
        <taxon>Nototheniidae</taxon>
        <taxon>Dissostichus</taxon>
    </lineage>
</organism>
<evidence type="ECO:0000313" key="2">
    <source>
        <dbReference type="Proteomes" id="UP001228049"/>
    </source>
</evidence>
<dbReference type="AlphaFoldDB" id="A0AAD9C511"/>
<evidence type="ECO:0000313" key="1">
    <source>
        <dbReference type="EMBL" id="KAK1895001.1"/>
    </source>
</evidence>
<protein>
    <submittedName>
        <fullName evidence="1">Queuine tRNA-ribosyltransferase</fullName>
    </submittedName>
</protein>
<dbReference type="EMBL" id="JASDAP010000010">
    <property type="protein sequence ID" value="KAK1895001.1"/>
    <property type="molecule type" value="Genomic_DNA"/>
</dbReference>
<dbReference type="Proteomes" id="UP001228049">
    <property type="component" value="Unassembled WGS sequence"/>
</dbReference>
<reference evidence="1" key="1">
    <citation type="submission" date="2023-04" db="EMBL/GenBank/DDBJ databases">
        <title>Chromosome-level genome of Chaenocephalus aceratus.</title>
        <authorList>
            <person name="Park H."/>
        </authorList>
    </citation>
    <scope>NUCLEOTIDE SEQUENCE</scope>
    <source>
        <strain evidence="1">DE</strain>
        <tissue evidence="1">Muscle</tissue>
    </source>
</reference>
<sequence length="78" mass="8300">MPDGLRLGHNIGGMRFCRSQGVELEISLFTAAAATLSQRTGPFHARWKTDLSLLDPIPASHSPLAGSEAAVPGICWDV</sequence>
<gene>
    <name evidence="1" type="ORF">KUDE01_020456</name>
</gene>
<name>A0AAD9C511_DISEL</name>
<accession>A0AAD9C511</accession>
<proteinExistence type="predicted"/>
<keyword evidence="2" id="KW-1185">Reference proteome</keyword>